<dbReference type="Proteomes" id="UP000254208">
    <property type="component" value="Unassembled WGS sequence"/>
</dbReference>
<keyword evidence="1" id="KW-0808">Transferase</keyword>
<reference evidence="1 2" key="1">
    <citation type="submission" date="2018-06" db="EMBL/GenBank/DDBJ databases">
        <authorList>
            <consortium name="Pathogen Informatics"/>
            <person name="Doyle S."/>
        </authorList>
    </citation>
    <scope>NUCLEOTIDE SEQUENCE [LARGE SCALE GENOMIC DNA]</scope>
    <source>
        <strain evidence="1 2">NCTC11801</strain>
    </source>
</reference>
<accession>A0A379FTG5</accession>
<name>A0A379FTG5_PRORE</name>
<dbReference type="InterPro" id="IPR012477">
    <property type="entry name" value="Glyco_transf_52"/>
</dbReference>
<evidence type="ECO:0000313" key="1">
    <source>
        <dbReference type="EMBL" id="SUC31927.1"/>
    </source>
</evidence>
<proteinExistence type="predicted"/>
<dbReference type="AlphaFoldDB" id="A0A379FTG5"/>
<organism evidence="1 2">
    <name type="scientific">Providencia rettgeri</name>
    <dbReference type="NCBI Taxonomy" id="587"/>
    <lineage>
        <taxon>Bacteria</taxon>
        <taxon>Pseudomonadati</taxon>
        <taxon>Pseudomonadota</taxon>
        <taxon>Gammaproteobacteria</taxon>
        <taxon>Enterobacterales</taxon>
        <taxon>Morganellaceae</taxon>
        <taxon>Providencia</taxon>
    </lineage>
</organism>
<dbReference type="Gene3D" id="3.30.370.20">
    <property type="match status" value="1"/>
</dbReference>
<sequence length="169" mass="19756">MSTHVFIVCSPLQLRIASAIKNYYRDGSYHVIYLKTNKNVMSGVINELKNHFNSYILVKMDYGFINLIRINNYIKKIEHDCVSIYLANAGELPVHYIVSIIQKNKALIKTFDDGISNINSIPNIEALDNRIKEKRKLRYKVSRLFFKRNYNTQKIVNDSVLHFSILKKK</sequence>
<evidence type="ECO:0000313" key="2">
    <source>
        <dbReference type="Proteomes" id="UP000254208"/>
    </source>
</evidence>
<dbReference type="EMBL" id="UGTZ01000001">
    <property type="protein sequence ID" value="SUC31927.1"/>
    <property type="molecule type" value="Genomic_DNA"/>
</dbReference>
<gene>
    <name evidence="1" type="ORF">NCTC11801_02900</name>
</gene>
<dbReference type="Pfam" id="PF07922">
    <property type="entry name" value="Glyco_transf_52"/>
    <property type="match status" value="1"/>
</dbReference>
<protein>
    <submittedName>
        <fullName evidence="1">Glycosyltransferase family 52</fullName>
    </submittedName>
</protein>
<dbReference type="GO" id="GO:0016740">
    <property type="term" value="F:transferase activity"/>
    <property type="evidence" value="ECO:0007669"/>
    <property type="project" value="UniProtKB-KW"/>
</dbReference>